<organism evidence="6 7">
    <name type="scientific">Acinetobacter bouvetii</name>
    <dbReference type="NCBI Taxonomy" id="202951"/>
    <lineage>
        <taxon>Bacteria</taxon>
        <taxon>Pseudomonadati</taxon>
        <taxon>Pseudomonadota</taxon>
        <taxon>Gammaproteobacteria</taxon>
        <taxon>Moraxellales</taxon>
        <taxon>Moraxellaceae</taxon>
        <taxon>Acinetobacter</taxon>
    </lineage>
</organism>
<evidence type="ECO:0000256" key="2">
    <source>
        <dbReference type="ARBA" id="ARBA00012528"/>
    </source>
</evidence>
<dbReference type="EMBL" id="CADDTS010000048">
    <property type="protein sequence ID" value="CAB1221422.1"/>
    <property type="molecule type" value="Genomic_DNA"/>
</dbReference>
<dbReference type="PANTHER" id="PTHR45138">
    <property type="entry name" value="REGULATORY COMPONENTS OF SENSORY TRANSDUCTION SYSTEM"/>
    <property type="match status" value="1"/>
</dbReference>
<evidence type="ECO:0000256" key="1">
    <source>
        <dbReference type="ARBA" id="ARBA00001946"/>
    </source>
</evidence>
<name>A0A811GEW1_9GAMM</name>
<dbReference type="Pfam" id="PF00990">
    <property type="entry name" value="GGDEF"/>
    <property type="match status" value="1"/>
</dbReference>
<dbReference type="InterPro" id="IPR043128">
    <property type="entry name" value="Rev_trsase/Diguanyl_cyclase"/>
</dbReference>
<feature type="transmembrane region" description="Helical" evidence="4">
    <location>
        <begin position="96"/>
        <end position="113"/>
    </location>
</feature>
<accession>A0A811GEW1</accession>
<comment type="catalytic activity">
    <reaction evidence="3">
        <text>2 GTP = 3',3'-c-di-GMP + 2 diphosphate</text>
        <dbReference type="Rhea" id="RHEA:24898"/>
        <dbReference type="ChEBI" id="CHEBI:33019"/>
        <dbReference type="ChEBI" id="CHEBI:37565"/>
        <dbReference type="ChEBI" id="CHEBI:58805"/>
        <dbReference type="EC" id="2.7.7.65"/>
    </reaction>
</comment>
<evidence type="ECO:0000313" key="7">
    <source>
        <dbReference type="Proteomes" id="UP000489961"/>
    </source>
</evidence>
<dbReference type="InterPro" id="IPR050469">
    <property type="entry name" value="Diguanylate_Cyclase"/>
</dbReference>
<dbReference type="SMART" id="SM00267">
    <property type="entry name" value="GGDEF"/>
    <property type="match status" value="1"/>
</dbReference>
<feature type="transmembrane region" description="Helical" evidence="4">
    <location>
        <begin position="119"/>
        <end position="144"/>
    </location>
</feature>
<keyword evidence="6" id="KW-0548">Nucleotidyltransferase</keyword>
<dbReference type="GO" id="GO:0043709">
    <property type="term" value="P:cell adhesion involved in single-species biofilm formation"/>
    <property type="evidence" value="ECO:0007669"/>
    <property type="project" value="TreeGrafter"/>
</dbReference>
<reference evidence="6 7" key="1">
    <citation type="submission" date="2020-02" db="EMBL/GenBank/DDBJ databases">
        <authorList>
            <person name="Chaudhuri R."/>
        </authorList>
    </citation>
    <scope>NUCLEOTIDE SEQUENCE [LARGE SCALE GENOMIC DNA]</scope>
    <source>
        <strain evidence="6">SFB21</strain>
    </source>
</reference>
<feature type="transmembrane region" description="Helical" evidence="4">
    <location>
        <begin position="156"/>
        <end position="176"/>
    </location>
</feature>
<dbReference type="InterPro" id="IPR000160">
    <property type="entry name" value="GGDEF_dom"/>
</dbReference>
<dbReference type="CDD" id="cd01949">
    <property type="entry name" value="GGDEF"/>
    <property type="match status" value="1"/>
</dbReference>
<feature type="transmembrane region" description="Helical" evidence="4">
    <location>
        <begin position="188"/>
        <end position="210"/>
    </location>
</feature>
<dbReference type="GO" id="GO:0005886">
    <property type="term" value="C:plasma membrane"/>
    <property type="evidence" value="ECO:0007669"/>
    <property type="project" value="TreeGrafter"/>
</dbReference>
<evidence type="ECO:0000256" key="4">
    <source>
        <dbReference type="SAM" id="Phobius"/>
    </source>
</evidence>
<evidence type="ECO:0000259" key="5">
    <source>
        <dbReference type="PROSITE" id="PS50887"/>
    </source>
</evidence>
<dbReference type="EC" id="2.7.7.65" evidence="2"/>
<dbReference type="SUPFAM" id="SSF55073">
    <property type="entry name" value="Nucleotide cyclase"/>
    <property type="match status" value="1"/>
</dbReference>
<dbReference type="GO" id="GO:1902201">
    <property type="term" value="P:negative regulation of bacterial-type flagellum-dependent cell motility"/>
    <property type="evidence" value="ECO:0007669"/>
    <property type="project" value="TreeGrafter"/>
</dbReference>
<dbReference type="Proteomes" id="UP000489961">
    <property type="component" value="Unassembled WGS sequence"/>
</dbReference>
<evidence type="ECO:0000256" key="3">
    <source>
        <dbReference type="ARBA" id="ARBA00034247"/>
    </source>
</evidence>
<dbReference type="FunFam" id="3.30.70.270:FF:000001">
    <property type="entry name" value="Diguanylate cyclase domain protein"/>
    <property type="match status" value="1"/>
</dbReference>
<keyword evidence="4" id="KW-0812">Transmembrane</keyword>
<dbReference type="InterPro" id="IPR029787">
    <property type="entry name" value="Nucleotide_cyclase"/>
</dbReference>
<keyword evidence="4" id="KW-1133">Transmembrane helix</keyword>
<dbReference type="NCBIfam" id="TIGR00254">
    <property type="entry name" value="GGDEF"/>
    <property type="match status" value="1"/>
</dbReference>
<feature type="transmembrane region" description="Helical" evidence="4">
    <location>
        <begin position="65"/>
        <end position="84"/>
    </location>
</feature>
<comment type="cofactor">
    <cofactor evidence="1">
        <name>Mg(2+)</name>
        <dbReference type="ChEBI" id="CHEBI:18420"/>
    </cofactor>
</comment>
<keyword evidence="6" id="KW-0808">Transferase</keyword>
<dbReference type="GO" id="GO:0052621">
    <property type="term" value="F:diguanylate cyclase activity"/>
    <property type="evidence" value="ECO:0007669"/>
    <property type="project" value="UniProtKB-EC"/>
</dbReference>
<feature type="domain" description="GGDEF" evidence="5">
    <location>
        <begin position="252"/>
        <end position="380"/>
    </location>
</feature>
<protein>
    <recommendedName>
        <fullName evidence="2">diguanylate cyclase</fullName>
        <ecNumber evidence="2">2.7.7.65</ecNumber>
    </recommendedName>
</protein>
<comment type="caution">
    <text evidence="6">The sequence shown here is derived from an EMBL/GenBank/DDBJ whole genome shotgun (WGS) entry which is preliminary data.</text>
</comment>
<dbReference type="AlphaFoldDB" id="A0A811GEW1"/>
<dbReference type="RefSeq" id="WP_254592251.1">
    <property type="nucleotide sequence ID" value="NZ_CADDTS010000048.1"/>
</dbReference>
<evidence type="ECO:0000313" key="6">
    <source>
        <dbReference type="EMBL" id="CAB1221422.1"/>
    </source>
</evidence>
<dbReference type="PANTHER" id="PTHR45138:SF9">
    <property type="entry name" value="DIGUANYLATE CYCLASE DGCM-RELATED"/>
    <property type="match status" value="1"/>
</dbReference>
<dbReference type="PROSITE" id="PS50887">
    <property type="entry name" value="GGDEF"/>
    <property type="match status" value="1"/>
</dbReference>
<feature type="transmembrane region" description="Helical" evidence="4">
    <location>
        <begin position="36"/>
        <end position="53"/>
    </location>
</feature>
<gene>
    <name evidence="6" type="primary">ycdT_2</name>
    <name evidence="6" type="ORF">SFB21_2782</name>
</gene>
<sequence>MNLPAHQYFLLVVPSCLILIGSVFIAGHFLFKAPRFLLWMGIAYILPSIALGIQSLMTNQQLTMTAPWVGTLYLTGAWATAHGIALKAKSSSNLKISLLLILVGVFTLGYFAYVDENLWLRILTINIITILLQVMIIPSVYAFFKRSNILNKMLCISYFVVVFYSVTRFLITLFYLKNVESISISSSNWWLMILALNILLCIWCAILIVATTIKELFTTLNNDRYKDVLTGLYNRRGFLEKVNALALDENIEKFYLIMCDIDYFKKINDTWGHIVGDEILKAIADVLKESLRPHDILARFGGEEFIILLSCPNDYVAMNLADRIRNNIQNKKYTKYDITVTASFGLAEVFREVDFMETLQLADQRLYSAKNNGRNRVCYR</sequence>
<dbReference type="Gene3D" id="3.30.70.270">
    <property type="match status" value="1"/>
</dbReference>
<keyword evidence="4" id="KW-0472">Membrane</keyword>
<feature type="transmembrane region" description="Helical" evidence="4">
    <location>
        <begin position="6"/>
        <end position="29"/>
    </location>
</feature>
<proteinExistence type="predicted"/>